<reference evidence="1" key="1">
    <citation type="submission" date="2014-07" db="EMBL/GenBank/DDBJ databases">
        <authorList>
            <person name="Martin A.A"/>
            <person name="De Silva N."/>
        </authorList>
    </citation>
    <scope>NUCLEOTIDE SEQUENCE</scope>
</reference>
<proteinExistence type="predicted"/>
<accession>A0A0K0FCW5</accession>
<evidence type="ECO:0000313" key="1">
    <source>
        <dbReference type="Proteomes" id="UP000035680"/>
    </source>
</evidence>
<dbReference type="Proteomes" id="UP000035680">
    <property type="component" value="Unassembled WGS sequence"/>
</dbReference>
<protein>
    <submittedName>
        <fullName evidence="2">Uncharacterized protein</fullName>
    </submittedName>
</protein>
<evidence type="ECO:0000313" key="2">
    <source>
        <dbReference type="WBParaSite" id="SVE_0668300.1"/>
    </source>
</evidence>
<keyword evidence="1" id="KW-1185">Reference proteome</keyword>
<name>A0A0K0FCW5_STRVS</name>
<reference evidence="2" key="2">
    <citation type="submission" date="2015-08" db="UniProtKB">
        <authorList>
            <consortium name="WormBaseParasite"/>
        </authorList>
    </citation>
    <scope>IDENTIFICATION</scope>
</reference>
<dbReference type="AlphaFoldDB" id="A0A0K0FCW5"/>
<sequence length="180" mass="21424">MTATSFKLLDRFNEVSTINEYHVLDFNDRDGVKYVNYKLHIEIDIMPRNMTLSWLQLRIVYCGGSKKCLLRLRLEVSILKRFAGVINVLRGRNGNCYRTLIKRKRTRLVCVVPEYKANNLRFNRNFIFHNGLASHTEMEILHRNNVVMFKSCKVELPESNTVIWRQIQAYKKNISRYFIF</sequence>
<dbReference type="WBParaSite" id="SVE_0668300.1">
    <property type="protein sequence ID" value="SVE_0668300.1"/>
    <property type="gene ID" value="SVE_0668300"/>
</dbReference>
<organism evidence="1 2">
    <name type="scientific">Strongyloides venezuelensis</name>
    <name type="common">Threadworm</name>
    <dbReference type="NCBI Taxonomy" id="75913"/>
    <lineage>
        <taxon>Eukaryota</taxon>
        <taxon>Metazoa</taxon>
        <taxon>Ecdysozoa</taxon>
        <taxon>Nematoda</taxon>
        <taxon>Chromadorea</taxon>
        <taxon>Rhabditida</taxon>
        <taxon>Tylenchina</taxon>
        <taxon>Panagrolaimomorpha</taxon>
        <taxon>Strongyloidoidea</taxon>
        <taxon>Strongyloididae</taxon>
        <taxon>Strongyloides</taxon>
    </lineage>
</organism>